<keyword evidence="8" id="KW-0238">DNA-binding</keyword>
<dbReference type="OrthoDB" id="6382204at2759"/>
<dbReference type="GO" id="GO:0003677">
    <property type="term" value="F:DNA binding"/>
    <property type="evidence" value="ECO:0007669"/>
    <property type="project" value="UniProtKB-KW"/>
</dbReference>
<dbReference type="InParanoid" id="A0A6J2YTT2"/>
<keyword evidence="10" id="KW-0539">Nucleus</keyword>
<evidence type="ECO:0000256" key="5">
    <source>
        <dbReference type="ARBA" id="ARBA00022553"/>
    </source>
</evidence>
<dbReference type="Pfam" id="PF18876">
    <property type="entry name" value="AFF4_CHD"/>
    <property type="match status" value="1"/>
</dbReference>
<evidence type="ECO:0000256" key="10">
    <source>
        <dbReference type="ARBA" id="ARBA00023242"/>
    </source>
</evidence>
<evidence type="ECO:0000256" key="3">
    <source>
        <dbReference type="ARBA" id="ARBA00021888"/>
    </source>
</evidence>
<keyword evidence="7" id="KW-0805">Transcription regulation</keyword>
<organism evidence="15 16">
    <name type="scientific">Sitophilus oryzae</name>
    <name type="common">Rice weevil</name>
    <name type="synonym">Curculio oryzae</name>
    <dbReference type="NCBI Taxonomy" id="7048"/>
    <lineage>
        <taxon>Eukaryota</taxon>
        <taxon>Metazoa</taxon>
        <taxon>Ecdysozoa</taxon>
        <taxon>Arthropoda</taxon>
        <taxon>Hexapoda</taxon>
        <taxon>Insecta</taxon>
        <taxon>Pterygota</taxon>
        <taxon>Neoptera</taxon>
        <taxon>Endopterygota</taxon>
        <taxon>Coleoptera</taxon>
        <taxon>Polyphaga</taxon>
        <taxon>Cucujiformia</taxon>
        <taxon>Curculionidae</taxon>
        <taxon>Dryophthorinae</taxon>
        <taxon>Sitophilus</taxon>
    </lineage>
</organism>
<comment type="subcellular location">
    <subcellularLocation>
        <location evidence="1">Nucleus</location>
    </subcellularLocation>
</comment>
<keyword evidence="5" id="KW-0597">Phosphoprotein</keyword>
<keyword evidence="9" id="KW-0804">Transcription</keyword>
<dbReference type="PANTHER" id="PTHR10528:SF17">
    <property type="entry name" value="AF4_FMR2 FAMILY MEMBER LILLI"/>
    <property type="match status" value="1"/>
</dbReference>
<gene>
    <name evidence="16" type="primary">LOC115890586</name>
</gene>
<reference evidence="16" key="1">
    <citation type="submission" date="2025-08" db="UniProtKB">
        <authorList>
            <consortium name="RefSeq"/>
        </authorList>
    </citation>
    <scope>IDENTIFICATION</scope>
    <source>
        <tissue evidence="16">Gonads</tissue>
    </source>
</reference>
<evidence type="ECO:0000256" key="1">
    <source>
        <dbReference type="ARBA" id="ARBA00004123"/>
    </source>
</evidence>
<evidence type="ECO:0000256" key="4">
    <source>
        <dbReference type="ARBA" id="ARBA00022473"/>
    </source>
</evidence>
<keyword evidence="6" id="KW-0562">Pair-rule protein</keyword>
<dbReference type="GO" id="GO:0007366">
    <property type="term" value="P:periodic partitioning by pair rule gene"/>
    <property type="evidence" value="ECO:0007669"/>
    <property type="project" value="UniProtKB-KW"/>
</dbReference>
<dbReference type="GeneID" id="115890586"/>
<dbReference type="CTD" id="33496"/>
<evidence type="ECO:0000256" key="13">
    <source>
        <dbReference type="SAM" id="MobiDB-lite"/>
    </source>
</evidence>
<dbReference type="AlphaFoldDB" id="A0A6J2YTT2"/>
<accession>A0A6J2YTT2</accession>
<evidence type="ECO:0000313" key="15">
    <source>
        <dbReference type="Proteomes" id="UP000504635"/>
    </source>
</evidence>
<evidence type="ECO:0000256" key="8">
    <source>
        <dbReference type="ARBA" id="ARBA00023125"/>
    </source>
</evidence>
<feature type="domain" description="AF4/FMR2 C-terminal homology" evidence="14">
    <location>
        <begin position="16"/>
        <end position="281"/>
    </location>
</feature>
<protein>
    <recommendedName>
        <fullName evidence="3">AF4/FMR2 family member lilli</fullName>
    </recommendedName>
    <alternativeName>
        <fullName evidence="12">Protein lilliputian</fullName>
    </alternativeName>
</protein>
<evidence type="ECO:0000256" key="12">
    <source>
        <dbReference type="ARBA" id="ARBA00032149"/>
    </source>
</evidence>
<dbReference type="InterPro" id="IPR007797">
    <property type="entry name" value="AF4/FMR2"/>
</dbReference>
<dbReference type="GO" id="GO:0032783">
    <property type="term" value="C:super elongation complex"/>
    <property type="evidence" value="ECO:0007669"/>
    <property type="project" value="TreeGrafter"/>
</dbReference>
<dbReference type="KEGG" id="soy:115890586"/>
<evidence type="ECO:0000256" key="9">
    <source>
        <dbReference type="ARBA" id="ARBA00023163"/>
    </source>
</evidence>
<sequence>MRTYYSYFESFEDNLENELRDQNQYLSEAKRLKHMADKESDAINQCMLYLEAVLYFLLTGNAMEQEVVTEKAAFTMYKDTLSVIKYISAKFKSLPSLMSVHSKLAILSYRCQALLFYKLCKMRKQECKEIHKIISEYCSKNAAIPTDQPCPGQGTPSPLSPTPSPAGSVGSVGSQSSGYSSGELATKGGVPPQQTGASPAGGTWIPMAVYSAMVKQNVQFSFMLSFQELWDIADNMIVKGKHTEFFIMLDRHCKPLTMHSSLIELVRYVREGIRRLKKEANEQVPSSSSYK</sequence>
<evidence type="ECO:0000256" key="7">
    <source>
        <dbReference type="ARBA" id="ARBA00023015"/>
    </source>
</evidence>
<evidence type="ECO:0000313" key="16">
    <source>
        <dbReference type="RefSeq" id="XP_030766722.1"/>
    </source>
</evidence>
<evidence type="ECO:0000259" key="14">
    <source>
        <dbReference type="Pfam" id="PF18876"/>
    </source>
</evidence>
<name>A0A6J2YTT2_SITOR</name>
<evidence type="ECO:0000256" key="11">
    <source>
        <dbReference type="ARBA" id="ARBA00024653"/>
    </source>
</evidence>
<dbReference type="GO" id="GO:0010468">
    <property type="term" value="P:regulation of gene expression"/>
    <property type="evidence" value="ECO:0007669"/>
    <property type="project" value="InterPro"/>
</dbReference>
<keyword evidence="15" id="KW-1185">Reference proteome</keyword>
<dbReference type="InterPro" id="IPR043640">
    <property type="entry name" value="AF4/FMR2_CHD"/>
</dbReference>
<comment type="function">
    <text evidence="11">Has a role in transcriptional regulation. Acts in parallel with the Ras/MAPK and the PI3K/PKB pathways in the control of cell identity and cellular growth. Essential for regulation of the cytoskeleton and cell growth but not for cell proliferation or growth rate. Required specifically for the microtubule-based basal transport of lipid droplets. Plays a partially redundant function downstream of Raf in cell fate specification in the developing eye. Pair-rule protein that regulates embryonic cellularization, gastrulation and segmentation.</text>
</comment>
<dbReference type="RefSeq" id="XP_030766722.1">
    <property type="nucleotide sequence ID" value="XM_030910862.1"/>
</dbReference>
<dbReference type="Proteomes" id="UP000504635">
    <property type="component" value="Unplaced"/>
</dbReference>
<comment type="similarity">
    <text evidence="2">Belongs to the AF4 family.</text>
</comment>
<dbReference type="PANTHER" id="PTHR10528">
    <property type="entry name" value="AF4/FMR2 FAMILY MEMBER"/>
    <property type="match status" value="1"/>
</dbReference>
<feature type="region of interest" description="Disordered" evidence="13">
    <location>
        <begin position="148"/>
        <end position="197"/>
    </location>
</feature>
<evidence type="ECO:0000256" key="2">
    <source>
        <dbReference type="ARBA" id="ARBA00007354"/>
    </source>
</evidence>
<proteinExistence type="inferred from homology"/>
<feature type="compositionally biased region" description="Low complexity" evidence="13">
    <location>
        <begin position="165"/>
        <end position="182"/>
    </location>
</feature>
<evidence type="ECO:0000256" key="6">
    <source>
        <dbReference type="ARBA" id="ARBA00022788"/>
    </source>
</evidence>
<keyword evidence="4" id="KW-0217">Developmental protein</keyword>